<keyword evidence="7" id="KW-1278">Translocase</keyword>
<dbReference type="GO" id="GO:0005524">
    <property type="term" value="F:ATP binding"/>
    <property type="evidence" value="ECO:0007669"/>
    <property type="project" value="UniProtKB-KW"/>
</dbReference>
<protein>
    <submittedName>
        <fullName evidence="11">ABC-type cobalt transport system, ATPase component</fullName>
    </submittedName>
</protein>
<evidence type="ECO:0000313" key="11">
    <source>
        <dbReference type="EMBL" id="ACU94938.1"/>
    </source>
</evidence>
<dbReference type="PROSITE" id="PS00211">
    <property type="entry name" value="ABC_TRANSPORTER_1"/>
    <property type="match status" value="1"/>
</dbReference>
<keyword evidence="6" id="KW-0067">ATP-binding</keyword>
<dbReference type="Proteomes" id="UP000000954">
    <property type="component" value="Chromosome"/>
</dbReference>
<feature type="compositionally biased region" description="Polar residues" evidence="9">
    <location>
        <begin position="1"/>
        <end position="13"/>
    </location>
</feature>
<dbReference type="STRING" id="469378.Ccur_12570"/>
<evidence type="ECO:0000256" key="4">
    <source>
        <dbReference type="ARBA" id="ARBA00022475"/>
    </source>
</evidence>
<dbReference type="AlphaFoldDB" id="C7MKZ1"/>
<dbReference type="EMBL" id="CP001682">
    <property type="protein sequence ID" value="ACU94938.1"/>
    <property type="molecule type" value="Genomic_DNA"/>
</dbReference>
<sequence>MIEFNQVSYSYQAPRNRKQKKPSRLSTHTARQESPKATKHGENIFLSRSQKPAWGNDPAAIWALEDISFSVHDGEFFGIAGHTGSGKSTLIQHMNGLLSPTEGRVLIDGREPYGKNAPDDICGQIGIVFQYPERQLFAQTVFEDVAFGPRNLKLDAAEIEQRYLRAMEVVRLDANALREISPFELSGGQQRRVAFAGVLAMGPRVLVLDEPTAGLDPQSRASFLALIERLHTSEGLTVVMVSHNMDDLARLCDRVLILEKGRLFALGTPAEVFADEGRLNQVGLALPSTARIARKLQAAGMPIALPTGDFSIETLADCIAETLRKNPVQTGEGAAFAQRKGTQQ</sequence>
<dbReference type="OrthoDB" id="9806471at2"/>
<dbReference type="SUPFAM" id="SSF52540">
    <property type="entry name" value="P-loop containing nucleoside triphosphate hydrolases"/>
    <property type="match status" value="1"/>
</dbReference>
<dbReference type="InterPro" id="IPR050095">
    <property type="entry name" value="ECF_ABC_transporter_ATP-bd"/>
</dbReference>
<dbReference type="GO" id="GO:0016887">
    <property type="term" value="F:ATP hydrolysis activity"/>
    <property type="evidence" value="ECO:0007669"/>
    <property type="project" value="InterPro"/>
</dbReference>
<dbReference type="InterPro" id="IPR017871">
    <property type="entry name" value="ABC_transporter-like_CS"/>
</dbReference>
<evidence type="ECO:0000256" key="7">
    <source>
        <dbReference type="ARBA" id="ARBA00022967"/>
    </source>
</evidence>
<evidence type="ECO:0000256" key="2">
    <source>
        <dbReference type="ARBA" id="ARBA00005417"/>
    </source>
</evidence>
<dbReference type="CDD" id="cd03225">
    <property type="entry name" value="ABC_cobalt_CbiO_domain1"/>
    <property type="match status" value="1"/>
</dbReference>
<dbReference type="PANTHER" id="PTHR43553:SF27">
    <property type="entry name" value="ENERGY-COUPLING FACTOR TRANSPORTER ATP-BINDING PROTEIN ECFA2"/>
    <property type="match status" value="1"/>
</dbReference>
<dbReference type="FunFam" id="3.40.50.300:FF:000224">
    <property type="entry name" value="Energy-coupling factor transporter ATP-binding protein EcfA"/>
    <property type="match status" value="1"/>
</dbReference>
<evidence type="ECO:0000259" key="10">
    <source>
        <dbReference type="PROSITE" id="PS50893"/>
    </source>
</evidence>
<reference evidence="11 12" key="1">
    <citation type="journal article" date="2009" name="Stand. Genomic Sci.">
        <title>Complete genome sequence of Cryptobacterium curtum type strain (12-3).</title>
        <authorList>
            <person name="Mavrommatis K."/>
            <person name="Pukall R."/>
            <person name="Rohde C."/>
            <person name="Chen F."/>
            <person name="Sims D."/>
            <person name="Brettin T."/>
            <person name="Kuske C."/>
            <person name="Detter J.C."/>
            <person name="Han C."/>
            <person name="Lapidus A."/>
            <person name="Copeland A."/>
            <person name="Glavina Del Rio T."/>
            <person name="Nolan M."/>
            <person name="Lucas S."/>
            <person name="Tice H."/>
            <person name="Cheng J.F."/>
            <person name="Bruce D."/>
            <person name="Goodwin L."/>
            <person name="Pitluck S."/>
            <person name="Ovchinnikova G."/>
            <person name="Pati A."/>
            <person name="Ivanova N."/>
            <person name="Chen A."/>
            <person name="Palaniappan K."/>
            <person name="Chain P."/>
            <person name="D'haeseleer P."/>
            <person name="Goker M."/>
            <person name="Bristow J."/>
            <person name="Eisen J.A."/>
            <person name="Markowitz V."/>
            <person name="Hugenholtz P."/>
            <person name="Rohde M."/>
            <person name="Klenk H.P."/>
            <person name="Kyrpides N.C."/>
        </authorList>
    </citation>
    <scope>NUCLEOTIDE SEQUENCE [LARGE SCALE GENOMIC DNA]</scope>
    <source>
        <strain evidence="12">ATCC 700683 / DSM 15641 / 12-3</strain>
    </source>
</reference>
<dbReference type="InterPro" id="IPR003439">
    <property type="entry name" value="ABC_transporter-like_ATP-bd"/>
</dbReference>
<evidence type="ECO:0000256" key="3">
    <source>
        <dbReference type="ARBA" id="ARBA00022448"/>
    </source>
</evidence>
<proteinExistence type="inferred from homology"/>
<keyword evidence="5" id="KW-0547">Nucleotide-binding</keyword>
<dbReference type="GO" id="GO:0043190">
    <property type="term" value="C:ATP-binding cassette (ABC) transporter complex"/>
    <property type="evidence" value="ECO:0007669"/>
    <property type="project" value="TreeGrafter"/>
</dbReference>
<gene>
    <name evidence="11" type="ordered locus">Ccur_12570</name>
</gene>
<name>C7MKZ1_CRYCD</name>
<dbReference type="SMART" id="SM00382">
    <property type="entry name" value="AAA"/>
    <property type="match status" value="1"/>
</dbReference>
<evidence type="ECO:0000256" key="8">
    <source>
        <dbReference type="ARBA" id="ARBA00023136"/>
    </source>
</evidence>
<keyword evidence="3" id="KW-0813">Transport</keyword>
<feature type="region of interest" description="Disordered" evidence="9">
    <location>
        <begin position="1"/>
        <end position="41"/>
    </location>
</feature>
<dbReference type="eggNOG" id="COG1122">
    <property type="taxonomic scope" value="Bacteria"/>
</dbReference>
<keyword evidence="12" id="KW-1185">Reference proteome</keyword>
<dbReference type="PROSITE" id="PS50893">
    <property type="entry name" value="ABC_TRANSPORTER_2"/>
    <property type="match status" value="1"/>
</dbReference>
<dbReference type="HOGENOM" id="CLU_000604_1_22_11"/>
<comment type="subcellular location">
    <subcellularLocation>
        <location evidence="1">Cell membrane</location>
        <topology evidence="1">Peripheral membrane protein</topology>
    </subcellularLocation>
</comment>
<dbReference type="InterPro" id="IPR027417">
    <property type="entry name" value="P-loop_NTPase"/>
</dbReference>
<feature type="compositionally biased region" description="Basic and acidic residues" evidence="9">
    <location>
        <begin position="30"/>
        <end position="41"/>
    </location>
</feature>
<dbReference type="GO" id="GO:0042626">
    <property type="term" value="F:ATPase-coupled transmembrane transporter activity"/>
    <property type="evidence" value="ECO:0007669"/>
    <property type="project" value="TreeGrafter"/>
</dbReference>
<evidence type="ECO:0000256" key="6">
    <source>
        <dbReference type="ARBA" id="ARBA00022840"/>
    </source>
</evidence>
<evidence type="ECO:0000256" key="5">
    <source>
        <dbReference type="ARBA" id="ARBA00022741"/>
    </source>
</evidence>
<evidence type="ECO:0000256" key="1">
    <source>
        <dbReference type="ARBA" id="ARBA00004202"/>
    </source>
</evidence>
<feature type="domain" description="ABC transporter" evidence="10">
    <location>
        <begin position="39"/>
        <end position="285"/>
    </location>
</feature>
<dbReference type="InterPro" id="IPR003593">
    <property type="entry name" value="AAA+_ATPase"/>
</dbReference>
<organism evidence="11 12">
    <name type="scientific">Cryptobacterium curtum (strain ATCC 700683 / DSM 15641 / CCUG 43107 / 12-3)</name>
    <dbReference type="NCBI Taxonomy" id="469378"/>
    <lineage>
        <taxon>Bacteria</taxon>
        <taxon>Bacillati</taxon>
        <taxon>Actinomycetota</taxon>
        <taxon>Coriobacteriia</taxon>
        <taxon>Eggerthellales</taxon>
        <taxon>Eggerthellaceae</taxon>
        <taxon>Cryptobacterium</taxon>
    </lineage>
</organism>
<dbReference type="Pfam" id="PF00005">
    <property type="entry name" value="ABC_tran"/>
    <property type="match status" value="1"/>
</dbReference>
<dbReference type="InterPro" id="IPR015856">
    <property type="entry name" value="ABC_transpr_CbiO/EcfA_su"/>
</dbReference>
<evidence type="ECO:0000256" key="9">
    <source>
        <dbReference type="SAM" id="MobiDB-lite"/>
    </source>
</evidence>
<dbReference type="PANTHER" id="PTHR43553">
    <property type="entry name" value="HEAVY METAL TRANSPORTER"/>
    <property type="match status" value="1"/>
</dbReference>
<keyword evidence="8" id="KW-0472">Membrane</keyword>
<dbReference type="Gene3D" id="3.40.50.300">
    <property type="entry name" value="P-loop containing nucleotide triphosphate hydrolases"/>
    <property type="match status" value="1"/>
</dbReference>
<accession>C7MKZ1</accession>
<evidence type="ECO:0000313" key="12">
    <source>
        <dbReference type="Proteomes" id="UP000000954"/>
    </source>
</evidence>
<keyword evidence="4" id="KW-1003">Cell membrane</keyword>
<dbReference type="RefSeq" id="WP_015778801.1">
    <property type="nucleotide sequence ID" value="NC_013170.1"/>
</dbReference>
<dbReference type="KEGG" id="ccu:Ccur_12570"/>
<comment type="similarity">
    <text evidence="2">Belongs to the ABC transporter superfamily.</text>
</comment>